<keyword evidence="3" id="KW-1185">Reference proteome</keyword>
<protein>
    <submittedName>
        <fullName evidence="2">Uncharacterized protein</fullName>
    </submittedName>
</protein>
<feature type="region of interest" description="Disordered" evidence="1">
    <location>
        <begin position="1"/>
        <end position="34"/>
    </location>
</feature>
<evidence type="ECO:0000313" key="2">
    <source>
        <dbReference type="EMBL" id="PTX37863.1"/>
    </source>
</evidence>
<reference evidence="2 3" key="1">
    <citation type="submission" date="2018-04" db="EMBL/GenBank/DDBJ databases">
        <title>Genomic Encyclopedia of Archaeal and Bacterial Type Strains, Phase II (KMG-II): from individual species to whole genera.</title>
        <authorList>
            <person name="Goeker M."/>
        </authorList>
    </citation>
    <scope>NUCLEOTIDE SEQUENCE [LARGE SCALE GENOMIC DNA]</scope>
    <source>
        <strain evidence="2 3">DSM 29329</strain>
    </source>
</reference>
<name>A0A2T6A238_9RHOB</name>
<organism evidence="2 3">
    <name type="scientific">Allosediminivita pacifica</name>
    <dbReference type="NCBI Taxonomy" id="1267769"/>
    <lineage>
        <taxon>Bacteria</taxon>
        <taxon>Pseudomonadati</taxon>
        <taxon>Pseudomonadota</taxon>
        <taxon>Alphaproteobacteria</taxon>
        <taxon>Rhodobacterales</taxon>
        <taxon>Paracoccaceae</taxon>
        <taxon>Allosediminivita</taxon>
    </lineage>
</organism>
<dbReference type="Proteomes" id="UP000244069">
    <property type="component" value="Unassembled WGS sequence"/>
</dbReference>
<evidence type="ECO:0000256" key="1">
    <source>
        <dbReference type="SAM" id="MobiDB-lite"/>
    </source>
</evidence>
<evidence type="ECO:0000313" key="3">
    <source>
        <dbReference type="Proteomes" id="UP000244069"/>
    </source>
</evidence>
<proteinExistence type="predicted"/>
<accession>A0A2T6A238</accession>
<gene>
    <name evidence="2" type="ORF">C8N44_14711</name>
</gene>
<dbReference type="EMBL" id="QBKN01000047">
    <property type="protein sequence ID" value="PTX37863.1"/>
    <property type="molecule type" value="Genomic_DNA"/>
</dbReference>
<sequence length="34" mass="3735">MSSQPNSNDEHDSRAQHCGGRIGYHIHDLGSVND</sequence>
<dbReference type="AlphaFoldDB" id="A0A2T6A238"/>
<comment type="caution">
    <text evidence="2">The sequence shown here is derived from an EMBL/GenBank/DDBJ whole genome shotgun (WGS) entry which is preliminary data.</text>
</comment>